<dbReference type="OrthoDB" id="3565281at2759"/>
<sequence length="775" mass="79118">MFVFVWFIGVVYGIALPQVPRTAAGGFENTTSILPAAASTSASAVPSTILTTSAATLPSQAVPSGWVLIPDTIQFPCYLKDDCYEYTGTQWPPPAAPTTANWAGDAHLSQAAPWLVDPYHNSNEYGAAYTYDSICGEMWLSSLSSWMATAPTTLGPPIVASDVYEIVTGTTKMYLDYTEEDTTYYWSFLSTETGTKEDGSVYTTTQEVDDTSPSATWASSSTVTQTITGLTSLLSTRSAHRDAYWVSAFTFTPSAPCCSSCTVFGGTVQVLNWPTPAPQPPVSILVDTKNNYTFTSPSVYVAFDSLYATNLCGTLGSQVYTSTTIAFPPGDLSTSLIYTVDGTVTDYMDWFPWYYTAITPFTDADCSPQTTTVLDLHGFTTFTDMSDAMAWSATNTEVIGVSDSIGVWHQEAYSPISNVVTTYTVIVNPCSPALSVPTLLYSLQPLWTGCLPGISAFYDPPYTLTPGGSMGLVTKTSGVPALPDAGGPTATPPKPGVSPKPGMPTPTSVPGNPSPNPDPPQNPSNPSTSDPNAPNPDPAPAPSAFIVAGQTLAQGAPPIIMSGHKVSLAPGGSSVVIDATKTVPLASFLANPQGVAGIAGGAAGVDPTTGGRPGTDGGGTLASQSGNAGGNRGSGGGVSTGSGSGNGSPGSGGGGVGYVFGTQTVMPGSEVTVSGEVISLLPDGLSVVIIDPPTQTGSSVDGESNGGAGTTKTEGISALLGEGGGSTSAGSQTGSGGVLQQTGKSGVVGRYTGHDRLTWALGALGGLWVLGLGLL</sequence>
<feature type="compositionally biased region" description="Low complexity" evidence="1">
    <location>
        <begin position="480"/>
        <end position="489"/>
    </location>
</feature>
<feature type="region of interest" description="Disordered" evidence="1">
    <location>
        <begin position="475"/>
        <end position="543"/>
    </location>
</feature>
<feature type="region of interest" description="Disordered" evidence="1">
    <location>
        <begin position="694"/>
        <end position="743"/>
    </location>
</feature>
<feature type="compositionally biased region" description="Gly residues" evidence="1">
    <location>
        <begin position="721"/>
        <end position="737"/>
    </location>
</feature>
<dbReference type="AlphaFoldDB" id="A0A2J6RH39"/>
<dbReference type="EMBL" id="KZ613948">
    <property type="protein sequence ID" value="PMD37832.1"/>
    <property type="molecule type" value="Genomic_DNA"/>
</dbReference>
<proteinExistence type="predicted"/>
<feature type="region of interest" description="Disordered" evidence="1">
    <location>
        <begin position="604"/>
        <end position="650"/>
    </location>
</feature>
<keyword evidence="3" id="KW-1185">Reference proteome</keyword>
<accession>A0A2J6RH39</accession>
<feature type="compositionally biased region" description="Pro residues" evidence="1">
    <location>
        <begin position="490"/>
        <end position="504"/>
    </location>
</feature>
<organism evidence="2 3">
    <name type="scientific">Hyaloscypha variabilis (strain UAMH 11265 / GT02V1 / F)</name>
    <name type="common">Meliniomyces variabilis</name>
    <dbReference type="NCBI Taxonomy" id="1149755"/>
    <lineage>
        <taxon>Eukaryota</taxon>
        <taxon>Fungi</taxon>
        <taxon>Dikarya</taxon>
        <taxon>Ascomycota</taxon>
        <taxon>Pezizomycotina</taxon>
        <taxon>Leotiomycetes</taxon>
        <taxon>Helotiales</taxon>
        <taxon>Hyaloscyphaceae</taxon>
        <taxon>Hyaloscypha</taxon>
        <taxon>Hyaloscypha variabilis</taxon>
    </lineage>
</organism>
<evidence type="ECO:0000313" key="3">
    <source>
        <dbReference type="Proteomes" id="UP000235786"/>
    </source>
</evidence>
<evidence type="ECO:0000313" key="2">
    <source>
        <dbReference type="EMBL" id="PMD37832.1"/>
    </source>
</evidence>
<name>A0A2J6RH39_HYAVF</name>
<feature type="compositionally biased region" description="Gly residues" evidence="1">
    <location>
        <begin position="627"/>
        <end position="650"/>
    </location>
</feature>
<dbReference type="STRING" id="1149755.A0A2J6RH39"/>
<evidence type="ECO:0000256" key="1">
    <source>
        <dbReference type="SAM" id="MobiDB-lite"/>
    </source>
</evidence>
<dbReference type="Proteomes" id="UP000235786">
    <property type="component" value="Unassembled WGS sequence"/>
</dbReference>
<reference evidence="2 3" key="1">
    <citation type="submission" date="2016-04" db="EMBL/GenBank/DDBJ databases">
        <title>A degradative enzymes factory behind the ericoid mycorrhizal symbiosis.</title>
        <authorList>
            <consortium name="DOE Joint Genome Institute"/>
            <person name="Martino E."/>
            <person name="Morin E."/>
            <person name="Grelet G."/>
            <person name="Kuo A."/>
            <person name="Kohler A."/>
            <person name="Daghino S."/>
            <person name="Barry K."/>
            <person name="Choi C."/>
            <person name="Cichocki N."/>
            <person name="Clum A."/>
            <person name="Copeland A."/>
            <person name="Hainaut M."/>
            <person name="Haridas S."/>
            <person name="Labutti K."/>
            <person name="Lindquist E."/>
            <person name="Lipzen A."/>
            <person name="Khouja H.-R."/>
            <person name="Murat C."/>
            <person name="Ohm R."/>
            <person name="Olson A."/>
            <person name="Spatafora J."/>
            <person name="Veneault-Fourrey C."/>
            <person name="Henrissat B."/>
            <person name="Grigoriev I."/>
            <person name="Martin F."/>
            <person name="Perotto S."/>
        </authorList>
    </citation>
    <scope>NUCLEOTIDE SEQUENCE [LARGE SCALE GENOMIC DNA]</scope>
    <source>
        <strain evidence="2 3">F</strain>
    </source>
</reference>
<protein>
    <submittedName>
        <fullName evidence="2">Uncharacterized protein</fullName>
    </submittedName>
</protein>
<feature type="compositionally biased region" description="Pro residues" evidence="1">
    <location>
        <begin position="512"/>
        <end position="523"/>
    </location>
</feature>
<feature type="compositionally biased region" description="Gly residues" evidence="1">
    <location>
        <begin position="611"/>
        <end position="620"/>
    </location>
</feature>
<gene>
    <name evidence="2" type="ORF">L207DRAFT_57473</name>
</gene>